<accession>A0ACB9YHF0</accession>
<dbReference type="Proteomes" id="UP001497700">
    <property type="component" value="Unassembled WGS sequence"/>
</dbReference>
<protein>
    <submittedName>
        <fullName evidence="1">Galactose oxidase</fullName>
    </submittedName>
</protein>
<sequence length="349" mass="36830">MKLFTVSMTISLAATAAASPAHPPCPHKNFRWVSLPAVGGGAPIQEQGTAATETHIYLLGGIPPDANNSQPAVPSTNTFEAYSFKERSWKSLTPIPKAFTHANAAAVYGKIYLLGGLTGDGVDKIWHATGDCFVYDIAKDEWTALAPMPDGQSRGSSAVGISGSTVYLAGGMERLEVFENGAQTSLDIVTAYDTKAGTWTTLPKLPAPRDHVGGAVIGRKFFVVGGRDHGQPNVRNTTWTLDLDAPSRGWAAHAEMPTARGGLSMGVIGERYIATFGGEGNPDPGSNGVYNETEVYDVKKDCWFKLAAMPHPRHGTVAASVHGRIYIPGGGVYIGAGPVDTFDAFELGV</sequence>
<comment type="caution">
    <text evidence="1">The sequence shown here is derived from an EMBL/GenBank/DDBJ whole genome shotgun (WGS) entry which is preliminary data.</text>
</comment>
<name>A0ACB9YHF0_9PEZI</name>
<evidence type="ECO:0000313" key="2">
    <source>
        <dbReference type="Proteomes" id="UP001497700"/>
    </source>
</evidence>
<proteinExistence type="predicted"/>
<gene>
    <name evidence="1" type="ORF">F4820DRAFT_442251</name>
</gene>
<dbReference type="EMBL" id="MU393730">
    <property type="protein sequence ID" value="KAI4858551.1"/>
    <property type="molecule type" value="Genomic_DNA"/>
</dbReference>
<keyword evidence="2" id="KW-1185">Reference proteome</keyword>
<organism evidence="1 2">
    <name type="scientific">Hypoxylon rubiginosum</name>
    <dbReference type="NCBI Taxonomy" id="110542"/>
    <lineage>
        <taxon>Eukaryota</taxon>
        <taxon>Fungi</taxon>
        <taxon>Dikarya</taxon>
        <taxon>Ascomycota</taxon>
        <taxon>Pezizomycotina</taxon>
        <taxon>Sordariomycetes</taxon>
        <taxon>Xylariomycetidae</taxon>
        <taxon>Xylariales</taxon>
        <taxon>Hypoxylaceae</taxon>
        <taxon>Hypoxylon</taxon>
    </lineage>
</organism>
<evidence type="ECO:0000313" key="1">
    <source>
        <dbReference type="EMBL" id="KAI4858551.1"/>
    </source>
</evidence>
<reference evidence="1 2" key="1">
    <citation type="journal article" date="2022" name="New Phytol.">
        <title>Ecological generalism drives hyperdiversity of secondary metabolite gene clusters in xylarialean endophytes.</title>
        <authorList>
            <person name="Franco M.E.E."/>
            <person name="Wisecaver J.H."/>
            <person name="Arnold A.E."/>
            <person name="Ju Y.M."/>
            <person name="Slot J.C."/>
            <person name="Ahrendt S."/>
            <person name="Moore L.P."/>
            <person name="Eastman K.E."/>
            <person name="Scott K."/>
            <person name="Konkel Z."/>
            <person name="Mondo S.J."/>
            <person name="Kuo A."/>
            <person name="Hayes R.D."/>
            <person name="Haridas S."/>
            <person name="Andreopoulos B."/>
            <person name="Riley R."/>
            <person name="LaButti K."/>
            <person name="Pangilinan J."/>
            <person name="Lipzen A."/>
            <person name="Amirebrahimi M."/>
            <person name="Yan J."/>
            <person name="Adam C."/>
            <person name="Keymanesh K."/>
            <person name="Ng V."/>
            <person name="Louie K."/>
            <person name="Northen T."/>
            <person name="Drula E."/>
            <person name="Henrissat B."/>
            <person name="Hsieh H.M."/>
            <person name="Youens-Clark K."/>
            <person name="Lutzoni F."/>
            <person name="Miadlikowska J."/>
            <person name="Eastwood D.C."/>
            <person name="Hamelin R.C."/>
            <person name="Grigoriev I.V."/>
            <person name="U'Ren J.M."/>
        </authorList>
    </citation>
    <scope>NUCLEOTIDE SEQUENCE [LARGE SCALE GENOMIC DNA]</scope>
    <source>
        <strain evidence="1 2">CBS 119005</strain>
    </source>
</reference>